<proteinExistence type="predicted"/>
<dbReference type="EMBL" id="UINC01178610">
    <property type="protein sequence ID" value="SVD86868.1"/>
    <property type="molecule type" value="Genomic_DNA"/>
</dbReference>
<reference evidence="1" key="1">
    <citation type="submission" date="2018-05" db="EMBL/GenBank/DDBJ databases">
        <authorList>
            <person name="Lanie J.A."/>
            <person name="Ng W.-L."/>
            <person name="Kazmierczak K.M."/>
            <person name="Andrzejewski T.M."/>
            <person name="Davidsen T.M."/>
            <person name="Wayne K.J."/>
            <person name="Tettelin H."/>
            <person name="Glass J.I."/>
            <person name="Rusch D."/>
            <person name="Podicherti R."/>
            <person name="Tsui H.-C.T."/>
            <person name="Winkler M.E."/>
        </authorList>
    </citation>
    <scope>NUCLEOTIDE SEQUENCE</scope>
</reference>
<protein>
    <submittedName>
        <fullName evidence="1">Uncharacterized protein</fullName>
    </submittedName>
</protein>
<accession>A0A382YWF5</accession>
<evidence type="ECO:0000313" key="1">
    <source>
        <dbReference type="EMBL" id="SVD86868.1"/>
    </source>
</evidence>
<sequence length="178" mass="20462">MAEVFTDEAEGAQALFCYIADMLGERKTKTEFASYIQSKNSKEFFIKYKDLIDKAYTTKKVDTSKNKSAIIKYIKIHDSWFISSLIIAQKILEEIGNIDKDFRKITRPNWQGLFYQHGDEEIMKVLSGLFKSANIQSSKIDGTKFFGDLNKWTPADIYFASAKAKKDLKNLLDDPETQ</sequence>
<feature type="non-terminal residue" evidence="1">
    <location>
        <position position="178"/>
    </location>
</feature>
<organism evidence="1">
    <name type="scientific">marine metagenome</name>
    <dbReference type="NCBI Taxonomy" id="408172"/>
    <lineage>
        <taxon>unclassified sequences</taxon>
        <taxon>metagenomes</taxon>
        <taxon>ecological metagenomes</taxon>
    </lineage>
</organism>
<dbReference type="AlphaFoldDB" id="A0A382YWF5"/>
<name>A0A382YWF5_9ZZZZ</name>
<gene>
    <name evidence="1" type="ORF">METZ01_LOCUS439722</name>
</gene>